<reference evidence="3 4" key="1">
    <citation type="journal article" date="2011" name="Science">
        <title>Comparative functional genomics of the fission yeasts.</title>
        <authorList>
            <person name="Rhind N."/>
            <person name="Chen Z."/>
            <person name="Yassour M."/>
            <person name="Thompson D.A."/>
            <person name="Haas B.J."/>
            <person name="Habib N."/>
            <person name="Wapinski I."/>
            <person name="Roy S."/>
            <person name="Lin M.F."/>
            <person name="Heiman D.I."/>
            <person name="Young S.K."/>
            <person name="Furuya K."/>
            <person name="Guo Y."/>
            <person name="Pidoux A."/>
            <person name="Chen H.M."/>
            <person name="Robbertse B."/>
            <person name="Goldberg J.M."/>
            <person name="Aoki K."/>
            <person name="Bayne E.H."/>
            <person name="Berlin A.M."/>
            <person name="Desjardins C.A."/>
            <person name="Dobbs E."/>
            <person name="Dukaj L."/>
            <person name="Fan L."/>
            <person name="FitzGerald M.G."/>
            <person name="French C."/>
            <person name="Gujja S."/>
            <person name="Hansen K."/>
            <person name="Keifenheim D."/>
            <person name="Levin J.Z."/>
            <person name="Mosher R.A."/>
            <person name="Mueller C.A."/>
            <person name="Pfiffner J."/>
            <person name="Priest M."/>
            <person name="Russ C."/>
            <person name="Smialowska A."/>
            <person name="Swoboda P."/>
            <person name="Sykes S.M."/>
            <person name="Vaughn M."/>
            <person name="Vengrova S."/>
            <person name="Yoder R."/>
            <person name="Zeng Q."/>
            <person name="Allshire R."/>
            <person name="Baulcombe D."/>
            <person name="Birren B.W."/>
            <person name="Brown W."/>
            <person name="Ekwall K."/>
            <person name="Kellis M."/>
            <person name="Leatherwood J."/>
            <person name="Levin H."/>
            <person name="Margalit H."/>
            <person name="Martienssen R."/>
            <person name="Nieduszynski C.A."/>
            <person name="Spatafora J.W."/>
            <person name="Friedman N."/>
            <person name="Dalgaard J.Z."/>
            <person name="Baumann P."/>
            <person name="Niki H."/>
            <person name="Regev A."/>
            <person name="Nusbaum C."/>
        </authorList>
    </citation>
    <scope>NUCLEOTIDE SEQUENCE [LARGE SCALE GENOMIC DNA]</scope>
    <source>
        <strain evidence="4">yFS286</strain>
    </source>
</reference>
<keyword evidence="4" id="KW-1185">Reference proteome</keyword>
<dbReference type="GO" id="GO:0031625">
    <property type="term" value="F:ubiquitin protein ligase binding"/>
    <property type="evidence" value="ECO:0007669"/>
    <property type="project" value="TreeGrafter"/>
</dbReference>
<gene>
    <name evidence="3" type="ORF">SOCG_02893</name>
</gene>
<feature type="compositionally biased region" description="Polar residues" evidence="1">
    <location>
        <begin position="466"/>
        <end position="488"/>
    </location>
</feature>
<dbReference type="VEuPathDB" id="FungiDB:SOCG_02893"/>
<dbReference type="Gene3D" id="2.60.40.640">
    <property type="match status" value="1"/>
</dbReference>
<feature type="region of interest" description="Disordered" evidence="1">
    <location>
        <begin position="460"/>
        <end position="488"/>
    </location>
</feature>
<protein>
    <submittedName>
        <fullName evidence="3">Arrestin/PY protein 2</fullName>
    </submittedName>
</protein>
<dbReference type="GO" id="GO:0030674">
    <property type="term" value="F:protein-macromolecule adaptor activity"/>
    <property type="evidence" value="ECO:0007669"/>
    <property type="project" value="EnsemblFungi"/>
</dbReference>
<feature type="region of interest" description="Disordered" evidence="1">
    <location>
        <begin position="551"/>
        <end position="594"/>
    </location>
</feature>
<name>S9R5V4_SCHOY</name>
<evidence type="ECO:0000313" key="4">
    <source>
        <dbReference type="Proteomes" id="UP000016088"/>
    </source>
</evidence>
<feature type="compositionally biased region" description="Polar residues" evidence="1">
    <location>
        <begin position="581"/>
        <end position="594"/>
    </location>
</feature>
<dbReference type="InterPro" id="IPR014756">
    <property type="entry name" value="Ig_E-set"/>
</dbReference>
<dbReference type="InterPro" id="IPR014752">
    <property type="entry name" value="Arrestin-like_C"/>
</dbReference>
<dbReference type="AlphaFoldDB" id="S9R5V4"/>
<dbReference type="GO" id="GO:0005886">
    <property type="term" value="C:plasma membrane"/>
    <property type="evidence" value="ECO:0007669"/>
    <property type="project" value="TreeGrafter"/>
</dbReference>
<feature type="region of interest" description="Disordered" evidence="1">
    <location>
        <begin position="372"/>
        <end position="399"/>
    </location>
</feature>
<dbReference type="SMART" id="SM01017">
    <property type="entry name" value="Arrestin_C"/>
    <property type="match status" value="1"/>
</dbReference>
<dbReference type="InterPro" id="IPR011022">
    <property type="entry name" value="Arrestin_C-like"/>
</dbReference>
<dbReference type="OMA" id="DCDLNCI"/>
<dbReference type="Pfam" id="PF02752">
    <property type="entry name" value="Arrestin_C"/>
    <property type="match status" value="1"/>
</dbReference>
<evidence type="ECO:0000256" key="1">
    <source>
        <dbReference type="SAM" id="MobiDB-lite"/>
    </source>
</evidence>
<dbReference type="PANTHER" id="PTHR11188:SF17">
    <property type="entry name" value="FI21816P1"/>
    <property type="match status" value="1"/>
</dbReference>
<feature type="domain" description="Arrestin C-terminal-like" evidence="2">
    <location>
        <begin position="184"/>
        <end position="326"/>
    </location>
</feature>
<organism evidence="3 4">
    <name type="scientific">Schizosaccharomyces octosporus (strain yFS286)</name>
    <name type="common">Fission yeast</name>
    <name type="synonym">Octosporomyces octosporus</name>
    <dbReference type="NCBI Taxonomy" id="483514"/>
    <lineage>
        <taxon>Eukaryota</taxon>
        <taxon>Fungi</taxon>
        <taxon>Dikarya</taxon>
        <taxon>Ascomycota</taxon>
        <taxon>Taphrinomycotina</taxon>
        <taxon>Schizosaccharomycetes</taxon>
        <taxon>Schizosaccharomycetales</taxon>
        <taxon>Schizosaccharomycetaceae</taxon>
        <taxon>Schizosaccharomyces</taxon>
    </lineage>
</organism>
<dbReference type="OrthoDB" id="2333384at2759"/>
<sequence length="594" mass="65224">MNTNSLSNRHKSPVKLFEVRLYNAEANVIVLYGDSLDSAVRISGVVVLSISQPIRVRNIKLRLAGRSFVCWSDESKNNSYGGSKIRRQVNQILDRQWSFLLGDGTKTIQDGNYEYPFDYQLPPDIPESIERVPGCHIIYTLTACLERATIPSTNLESALQFRVVRTIPPNSLDLMHSVSVSDIWPSKVNYETSIPSKIYAIGSEIPINFKLYPLLKGLDIGKVTIVLKEYCSLFINSKTMSSTGRKDFKRVLAKKTVPGLAMIDDCWQDQIRIPIPDSLGDCTQDCDLNCIRVHHKLRLSISILNPDGHISELRNSLPLSLVISPVMFGARRSEGLFTGDHASYVNENVLPSYDRHIFDVLWDAVPSETAPALSEATTPNTSRRNSSDLPTSPTLSINTNAKALPNNQAVYSPSLGSQPSFYIENSTQSPSDRTEFLSPITSPMAPFSGACRRAARSRANSMSSSFGGPQIQNLQSENPLSGSMSPNSTLPVRSVSTLSLQELGKLPPYYEAHSAFSNVLPLDGLPHYEQATKPLSPTPSLHGSQASTIIATSTPTPAPTVRVSPIETPTRSPPRPVTVIKSKSSSNLTRRGLD</sequence>
<evidence type="ECO:0000313" key="3">
    <source>
        <dbReference type="EMBL" id="EPX73675.1"/>
    </source>
</evidence>
<dbReference type="InterPro" id="IPR050357">
    <property type="entry name" value="Arrestin_domain-protein"/>
</dbReference>
<dbReference type="EMBL" id="KE503206">
    <property type="protein sequence ID" value="EPX73675.1"/>
    <property type="molecule type" value="Genomic_DNA"/>
</dbReference>
<dbReference type="SUPFAM" id="SSF81296">
    <property type="entry name" value="E set domains"/>
    <property type="match status" value="1"/>
</dbReference>
<dbReference type="eggNOG" id="KOG3780">
    <property type="taxonomic scope" value="Eukaryota"/>
</dbReference>
<dbReference type="GO" id="GO:0005829">
    <property type="term" value="C:cytosol"/>
    <property type="evidence" value="ECO:0007669"/>
    <property type="project" value="TreeGrafter"/>
</dbReference>
<dbReference type="InterPro" id="IPR011021">
    <property type="entry name" value="Arrestin-like_N"/>
</dbReference>
<dbReference type="PANTHER" id="PTHR11188">
    <property type="entry name" value="ARRESTIN DOMAIN CONTAINING PROTEIN"/>
    <property type="match status" value="1"/>
</dbReference>
<evidence type="ECO:0000259" key="2">
    <source>
        <dbReference type="SMART" id="SM01017"/>
    </source>
</evidence>
<dbReference type="RefSeq" id="XP_013016837.1">
    <property type="nucleotide sequence ID" value="XM_013161383.1"/>
</dbReference>
<dbReference type="GeneID" id="25031867"/>
<dbReference type="GO" id="GO:0070086">
    <property type="term" value="P:ubiquitin-dependent endocytosis"/>
    <property type="evidence" value="ECO:0007669"/>
    <property type="project" value="TreeGrafter"/>
</dbReference>
<dbReference type="HOGENOM" id="CLU_018982_2_0_1"/>
<accession>S9R5V4</accession>
<dbReference type="Pfam" id="PF00339">
    <property type="entry name" value="Arrestin_N"/>
    <property type="match status" value="1"/>
</dbReference>
<dbReference type="GO" id="GO:0032509">
    <property type="term" value="P:endosome transport via multivesicular body sorting pathway"/>
    <property type="evidence" value="ECO:0007669"/>
    <property type="project" value="EnsemblFungi"/>
</dbReference>
<feature type="compositionally biased region" description="Polar residues" evidence="1">
    <location>
        <begin position="375"/>
        <end position="399"/>
    </location>
</feature>
<proteinExistence type="predicted"/>
<dbReference type="Proteomes" id="UP000016088">
    <property type="component" value="Unassembled WGS sequence"/>
</dbReference>